<proteinExistence type="inferred from homology"/>
<dbReference type="GO" id="GO:0006207">
    <property type="term" value="P:'de novo' pyrimidine nucleobase biosynthetic process"/>
    <property type="evidence" value="ECO:0007669"/>
    <property type="project" value="InterPro"/>
</dbReference>
<feature type="active site" description="For OMPdecase activity" evidence="10">
    <location>
        <position position="78"/>
    </location>
</feature>
<dbReference type="InterPro" id="IPR001754">
    <property type="entry name" value="OMPdeCOase_dom"/>
</dbReference>
<dbReference type="GO" id="GO:0005829">
    <property type="term" value="C:cytosol"/>
    <property type="evidence" value="ECO:0007669"/>
    <property type="project" value="TreeGrafter"/>
</dbReference>
<evidence type="ECO:0000256" key="12">
    <source>
        <dbReference type="RuleBase" id="RU000512"/>
    </source>
</evidence>
<dbReference type="PROSITE" id="PS00156">
    <property type="entry name" value="OMPDECASE"/>
    <property type="match status" value="1"/>
</dbReference>
<dbReference type="OrthoDB" id="9806203at2"/>
<evidence type="ECO:0000256" key="8">
    <source>
        <dbReference type="ARBA" id="ARBA00061012"/>
    </source>
</evidence>
<dbReference type="RefSeq" id="WP_013623914.1">
    <property type="nucleotide sequence ID" value="NC_015172.1"/>
</dbReference>
<evidence type="ECO:0000256" key="2">
    <source>
        <dbReference type="ARBA" id="ARBA00004861"/>
    </source>
</evidence>
<dbReference type="PANTHER" id="PTHR32119:SF2">
    <property type="entry name" value="OROTIDINE 5'-PHOSPHATE DECARBOXYLASE"/>
    <property type="match status" value="1"/>
</dbReference>
<evidence type="ECO:0000256" key="5">
    <source>
        <dbReference type="ARBA" id="ARBA00022975"/>
    </source>
</evidence>
<dbReference type="GO" id="GO:0044205">
    <property type="term" value="P:'de novo' UMP biosynthetic process"/>
    <property type="evidence" value="ECO:0007669"/>
    <property type="project" value="UniProtKB-UniRule"/>
</dbReference>
<dbReference type="GO" id="GO:0004590">
    <property type="term" value="F:orotidine-5'-phosphate decarboxylase activity"/>
    <property type="evidence" value="ECO:0007669"/>
    <property type="project" value="UniProtKB-UniRule"/>
</dbReference>
<comment type="similarity">
    <text evidence="8 9">Belongs to the OMP decarboxylase family. Type 1 subfamily.</text>
</comment>
<feature type="binding site" evidence="9 11">
    <location>
        <position position="203"/>
    </location>
    <ligand>
        <name>substrate</name>
    </ligand>
</feature>
<sequence>MQRDQGVPGSQSSPADEKIARVMAALDVDSADKAAEIAKQLAGTGCWLKIGLELYALSGLSLVQKFKEMGFSIFLDLKLHDIPNTVARTMQVLVDSAVDMINVHCAGGYEMMARAAEIGRKSGKKIIGVTVLTSMGQEELSGVGVNRMVEDQVINLALLAQKAGLDGVVASAREVVSLRRECGADFLLVTPGIRPAGSEQNDQVRVLTPKEALENGSSYLVVGRPITAAVNPREALFKLFD</sequence>
<evidence type="ECO:0000313" key="14">
    <source>
        <dbReference type="EMBL" id="ADY55043.1"/>
    </source>
</evidence>
<reference evidence="14 15" key="1">
    <citation type="journal article" date="2011" name="Stand. Genomic Sci.">
        <title>Complete genome sequence of Syntrophobotulus glycolicus type strain (FlGlyR).</title>
        <authorList>
            <person name="Han C."/>
            <person name="Mwirichia R."/>
            <person name="Chertkov O."/>
            <person name="Held B."/>
            <person name="Lapidus A."/>
            <person name="Nolan M."/>
            <person name="Lucas S."/>
            <person name="Hammon N."/>
            <person name="Deshpande S."/>
            <person name="Cheng J.F."/>
            <person name="Tapia R."/>
            <person name="Goodwin L."/>
            <person name="Pitluck S."/>
            <person name="Huntemann M."/>
            <person name="Liolios K."/>
            <person name="Ivanova N."/>
            <person name="Pagani I."/>
            <person name="Mavromatis K."/>
            <person name="Ovchinikova G."/>
            <person name="Pati A."/>
            <person name="Chen A."/>
            <person name="Palaniappan K."/>
            <person name="Land M."/>
            <person name="Hauser L."/>
            <person name="Brambilla E.M."/>
            <person name="Rohde M."/>
            <person name="Spring S."/>
            <person name="Sikorski J."/>
            <person name="Goker M."/>
            <person name="Woyke T."/>
            <person name="Bristow J."/>
            <person name="Eisen J.A."/>
            <person name="Markowitz V."/>
            <person name="Hugenholtz P."/>
            <person name="Kyrpides N.C."/>
            <person name="Klenk H.P."/>
            <person name="Detter J.C."/>
        </authorList>
    </citation>
    <scope>NUCLEOTIDE SEQUENCE [LARGE SCALE GENOMIC DNA]</scope>
    <source>
        <strain evidence="15">DSM 8271 / FlGlyR</strain>
    </source>
</reference>
<feature type="binding site" evidence="9 11">
    <location>
        <position position="133"/>
    </location>
    <ligand>
        <name>substrate</name>
    </ligand>
</feature>
<comment type="function">
    <text evidence="1 9">Catalyzes the decarboxylation of orotidine 5'-monophosphate (OMP) to uridine 5'-monophosphate (UMP).</text>
</comment>
<dbReference type="EMBL" id="CP002547">
    <property type="protein sequence ID" value="ADY55043.1"/>
    <property type="molecule type" value="Genomic_DNA"/>
</dbReference>
<keyword evidence="6 9" id="KW-0456">Lyase</keyword>
<evidence type="ECO:0000256" key="11">
    <source>
        <dbReference type="PIRSR" id="PIRSR614732-2"/>
    </source>
</evidence>
<feature type="binding site" evidence="9 11">
    <location>
        <position position="224"/>
    </location>
    <ligand>
        <name>substrate</name>
    </ligand>
</feature>
<dbReference type="InterPro" id="IPR013785">
    <property type="entry name" value="Aldolase_TIM"/>
</dbReference>
<dbReference type="InterPro" id="IPR047596">
    <property type="entry name" value="OMPdecase_bac"/>
</dbReference>
<dbReference type="CDD" id="cd04725">
    <property type="entry name" value="OMP_decarboxylase_like"/>
    <property type="match status" value="1"/>
</dbReference>
<accession>F0T0H8</accession>
<feature type="binding site" evidence="9 11">
    <location>
        <position position="27"/>
    </location>
    <ligand>
        <name>substrate</name>
    </ligand>
</feature>
<dbReference type="eggNOG" id="COG0284">
    <property type="taxonomic scope" value="Bacteria"/>
</dbReference>
<dbReference type="InterPro" id="IPR011060">
    <property type="entry name" value="RibuloseP-bd_barrel"/>
</dbReference>
<evidence type="ECO:0000256" key="10">
    <source>
        <dbReference type="PIRSR" id="PIRSR614732-1"/>
    </source>
</evidence>
<organism evidence="14 15">
    <name type="scientific">Syntrophobotulus glycolicus (strain DSM 8271 / FlGlyR)</name>
    <dbReference type="NCBI Taxonomy" id="645991"/>
    <lineage>
        <taxon>Bacteria</taxon>
        <taxon>Bacillati</taxon>
        <taxon>Bacillota</taxon>
        <taxon>Clostridia</taxon>
        <taxon>Eubacteriales</taxon>
        <taxon>Desulfitobacteriaceae</taxon>
        <taxon>Syntrophobotulus</taxon>
    </lineage>
</organism>
<evidence type="ECO:0000256" key="1">
    <source>
        <dbReference type="ARBA" id="ARBA00002356"/>
    </source>
</evidence>
<dbReference type="EC" id="4.1.1.23" evidence="9"/>
<evidence type="ECO:0000256" key="9">
    <source>
        <dbReference type="HAMAP-Rule" id="MF_01200"/>
    </source>
</evidence>
<reference evidence="15" key="2">
    <citation type="submission" date="2011-02" db="EMBL/GenBank/DDBJ databases">
        <title>The complete genome of Syntrophobotulus glycolicus DSM 8271.</title>
        <authorList>
            <person name="Lucas S."/>
            <person name="Copeland A."/>
            <person name="Lapidus A."/>
            <person name="Bruce D."/>
            <person name="Goodwin L."/>
            <person name="Pitluck S."/>
            <person name="Kyrpides N."/>
            <person name="Mavromatis K."/>
            <person name="Pagani I."/>
            <person name="Ivanova N."/>
            <person name="Mikhailova N."/>
            <person name="Chertkov O."/>
            <person name="Held B."/>
            <person name="Detter J.C."/>
            <person name="Tapia R."/>
            <person name="Han C."/>
            <person name="Land M."/>
            <person name="Hauser L."/>
            <person name="Markowitz V."/>
            <person name="Cheng J.-F."/>
            <person name="Hugenholtz P."/>
            <person name="Woyke T."/>
            <person name="Wu D."/>
            <person name="Spring S."/>
            <person name="Schroeder M."/>
            <person name="Brambilla E."/>
            <person name="Klenk H.-P."/>
            <person name="Eisen J.A."/>
        </authorList>
    </citation>
    <scope>NUCLEOTIDE SEQUENCE [LARGE SCALE GENOMIC DNA]</scope>
    <source>
        <strain evidence="15">DSM 8271 / FlGlyR</strain>
    </source>
</reference>
<dbReference type="HAMAP" id="MF_01200_B">
    <property type="entry name" value="OMPdecase_type1_B"/>
    <property type="match status" value="1"/>
</dbReference>
<keyword evidence="5 9" id="KW-0665">Pyrimidine biosynthesis</keyword>
<comment type="catalytic activity">
    <reaction evidence="7 9 12">
        <text>orotidine 5'-phosphate + H(+) = UMP + CO2</text>
        <dbReference type="Rhea" id="RHEA:11596"/>
        <dbReference type="ChEBI" id="CHEBI:15378"/>
        <dbReference type="ChEBI" id="CHEBI:16526"/>
        <dbReference type="ChEBI" id="CHEBI:57538"/>
        <dbReference type="ChEBI" id="CHEBI:57865"/>
        <dbReference type="EC" id="4.1.1.23"/>
    </reaction>
</comment>
<dbReference type="HOGENOM" id="CLU_067069_0_0_9"/>
<dbReference type="AlphaFoldDB" id="F0T0H8"/>
<feature type="binding site" evidence="9">
    <location>
        <begin position="76"/>
        <end position="85"/>
    </location>
    <ligand>
        <name>substrate</name>
    </ligand>
</feature>
<name>F0T0H8_SYNGF</name>
<dbReference type="UniPathway" id="UPA00070">
    <property type="reaction ID" value="UER00120"/>
</dbReference>
<dbReference type="FunFam" id="3.20.20.70:FF:000015">
    <property type="entry name" value="Orotidine 5'-phosphate decarboxylase"/>
    <property type="match status" value="1"/>
</dbReference>
<evidence type="ECO:0000256" key="6">
    <source>
        <dbReference type="ARBA" id="ARBA00023239"/>
    </source>
</evidence>
<comment type="pathway">
    <text evidence="2 9 12">Pyrimidine metabolism; UMP biosynthesis via de novo pathway; UMP from orotate: step 2/2.</text>
</comment>
<dbReference type="PANTHER" id="PTHR32119">
    <property type="entry name" value="OROTIDINE 5'-PHOSPHATE DECARBOXYLASE"/>
    <property type="match status" value="1"/>
</dbReference>
<keyword evidence="4 9" id="KW-0210">Decarboxylase</keyword>
<evidence type="ECO:0000259" key="13">
    <source>
        <dbReference type="SMART" id="SM00934"/>
    </source>
</evidence>
<evidence type="ECO:0000256" key="4">
    <source>
        <dbReference type="ARBA" id="ARBA00022793"/>
    </source>
</evidence>
<feature type="binding site" evidence="9 11">
    <location>
        <position position="194"/>
    </location>
    <ligand>
        <name>substrate</name>
    </ligand>
</feature>
<dbReference type="InterPro" id="IPR014732">
    <property type="entry name" value="OMPdecase"/>
</dbReference>
<comment type="subunit">
    <text evidence="3 9">Homodimer.</text>
</comment>
<dbReference type="SUPFAM" id="SSF51366">
    <property type="entry name" value="Ribulose-phoshate binding barrel"/>
    <property type="match status" value="1"/>
</dbReference>
<dbReference type="KEGG" id="sgy:Sgly_0681"/>
<feature type="binding site" evidence="9 11">
    <location>
        <position position="223"/>
    </location>
    <ligand>
        <name>substrate</name>
    </ligand>
</feature>
<dbReference type="STRING" id="645991.Sgly_0681"/>
<feature type="active site" description="Proton donor" evidence="9">
    <location>
        <position position="78"/>
    </location>
</feature>
<evidence type="ECO:0000313" key="15">
    <source>
        <dbReference type="Proteomes" id="UP000007488"/>
    </source>
</evidence>
<evidence type="ECO:0000256" key="3">
    <source>
        <dbReference type="ARBA" id="ARBA00011738"/>
    </source>
</evidence>
<protein>
    <recommendedName>
        <fullName evidence="9">Orotidine 5'-phosphate decarboxylase</fullName>
        <ecNumber evidence="9">4.1.1.23</ecNumber>
    </recommendedName>
    <alternativeName>
        <fullName evidence="9">OMP decarboxylase</fullName>
        <shortName evidence="9">OMPDCase</shortName>
        <shortName evidence="9">OMPdecase</shortName>
    </alternativeName>
</protein>
<gene>
    <name evidence="9" type="primary">pyrF</name>
    <name evidence="14" type="ordered locus">Sgly_0681</name>
</gene>
<evidence type="ECO:0000256" key="7">
    <source>
        <dbReference type="ARBA" id="ARBA00049157"/>
    </source>
</evidence>
<dbReference type="NCBIfam" id="TIGR01740">
    <property type="entry name" value="pyrF"/>
    <property type="match status" value="1"/>
</dbReference>
<dbReference type="Pfam" id="PF00215">
    <property type="entry name" value="OMPdecase"/>
    <property type="match status" value="1"/>
</dbReference>
<dbReference type="SMART" id="SM00934">
    <property type="entry name" value="OMPdecase"/>
    <property type="match status" value="1"/>
</dbReference>
<dbReference type="InterPro" id="IPR018089">
    <property type="entry name" value="OMPdecase_AS"/>
</dbReference>
<feature type="active site" description="For OMPdecase activity" evidence="10">
    <location>
        <position position="81"/>
    </location>
</feature>
<feature type="domain" description="Orotidine 5'-phosphate decarboxylase" evidence="13">
    <location>
        <begin position="21"/>
        <end position="239"/>
    </location>
</feature>
<feature type="binding site" evidence="9 11">
    <location>
        <position position="49"/>
    </location>
    <ligand>
        <name>substrate</name>
    </ligand>
</feature>
<dbReference type="Proteomes" id="UP000007488">
    <property type="component" value="Chromosome"/>
</dbReference>
<dbReference type="Gene3D" id="3.20.20.70">
    <property type="entry name" value="Aldolase class I"/>
    <property type="match status" value="1"/>
</dbReference>
<dbReference type="NCBIfam" id="NF001273">
    <property type="entry name" value="PRK00230.1"/>
    <property type="match status" value="1"/>
</dbReference>
<keyword evidence="15" id="KW-1185">Reference proteome</keyword>
<feature type="active site" description="For OMPdecase activity" evidence="10">
    <location>
        <position position="76"/>
    </location>
</feature>